<name>T1D569_9ZZZZ</name>
<reference evidence="2" key="2">
    <citation type="journal article" date="2014" name="ISME J.">
        <title>Microbial stratification in low pH oxic and suboxic macroscopic growths along an acid mine drainage.</title>
        <authorList>
            <person name="Mendez-Garcia C."/>
            <person name="Mesa V."/>
            <person name="Sprenger R.R."/>
            <person name="Richter M."/>
            <person name="Diez M.S."/>
            <person name="Solano J."/>
            <person name="Bargiela R."/>
            <person name="Golyshina O.V."/>
            <person name="Manteca A."/>
            <person name="Ramos J.L."/>
            <person name="Gallego J.R."/>
            <person name="Llorente I."/>
            <person name="Martins Dos Santos V.A."/>
            <person name="Jensen O.N."/>
            <person name="Pelaez A.I."/>
            <person name="Sanchez J."/>
            <person name="Ferrer M."/>
        </authorList>
    </citation>
    <scope>NUCLEOTIDE SEQUENCE</scope>
</reference>
<dbReference type="InterPro" id="IPR037914">
    <property type="entry name" value="SpoVT-AbrB_sf"/>
</dbReference>
<organism evidence="2">
    <name type="scientific">mine drainage metagenome</name>
    <dbReference type="NCBI Taxonomy" id="410659"/>
    <lineage>
        <taxon>unclassified sequences</taxon>
        <taxon>metagenomes</taxon>
        <taxon>ecological metagenomes</taxon>
    </lineage>
</organism>
<dbReference type="EMBL" id="AUZY01001009">
    <property type="protein sequence ID" value="EQD76634.1"/>
    <property type="molecule type" value="Genomic_DNA"/>
</dbReference>
<feature type="domain" description="SpoVT-AbrB" evidence="1">
    <location>
        <begin position="21"/>
        <end position="64"/>
    </location>
</feature>
<dbReference type="SUPFAM" id="SSF89447">
    <property type="entry name" value="AbrB/MazE/MraZ-like"/>
    <property type="match status" value="1"/>
</dbReference>
<reference evidence="2" key="1">
    <citation type="submission" date="2013-08" db="EMBL/GenBank/DDBJ databases">
        <authorList>
            <person name="Mendez C."/>
            <person name="Richter M."/>
            <person name="Ferrer M."/>
            <person name="Sanchez J."/>
        </authorList>
    </citation>
    <scope>NUCLEOTIDE SEQUENCE</scope>
</reference>
<gene>
    <name evidence="2" type="ORF">B1B_01549</name>
</gene>
<dbReference type="SMART" id="SM00966">
    <property type="entry name" value="SpoVT_AbrB"/>
    <property type="match status" value="1"/>
</dbReference>
<dbReference type="GO" id="GO:0003677">
    <property type="term" value="F:DNA binding"/>
    <property type="evidence" value="ECO:0007669"/>
    <property type="project" value="InterPro"/>
</dbReference>
<dbReference type="Pfam" id="PF04014">
    <property type="entry name" value="MazE_antitoxin"/>
    <property type="match status" value="1"/>
</dbReference>
<dbReference type="InterPro" id="IPR007159">
    <property type="entry name" value="SpoVT-AbrB_dom"/>
</dbReference>
<accession>T1D569</accession>
<dbReference type="Gene3D" id="2.10.260.10">
    <property type="match status" value="1"/>
</dbReference>
<comment type="caution">
    <text evidence="2">The sequence shown here is derived from an EMBL/GenBank/DDBJ whole genome shotgun (WGS) entry which is preliminary data.</text>
</comment>
<evidence type="ECO:0000259" key="1">
    <source>
        <dbReference type="SMART" id="SM00966"/>
    </source>
</evidence>
<dbReference type="AlphaFoldDB" id="T1D569"/>
<proteinExistence type="predicted"/>
<evidence type="ECO:0000313" key="2">
    <source>
        <dbReference type="EMBL" id="EQD76634.1"/>
    </source>
</evidence>
<protein>
    <submittedName>
        <fullName evidence="2">Transcriptional regulator/antitoxin, MazE</fullName>
    </submittedName>
</protein>
<sequence length="99" mass="10965">MGSNYNVSTLETGTGMKVAIVRIGNSKGIRLPKTVLEQCALGDEAELEVEDGQVVIRATRRPRTGWESSFAAMHKAGDDALLNAEAHQETAWDVHEWRW</sequence>